<name>A0A1M4ZYG7_9BACE</name>
<evidence type="ECO:0000313" key="1">
    <source>
        <dbReference type="EMBL" id="SHF23035.1"/>
    </source>
</evidence>
<proteinExistence type="predicted"/>
<dbReference type="STRING" id="1297750.SAMN05444405_10692"/>
<dbReference type="AlphaFoldDB" id="A0A1M4ZYG7"/>
<evidence type="ECO:0000313" key="2">
    <source>
        <dbReference type="Proteomes" id="UP000184509"/>
    </source>
</evidence>
<sequence>MDYKYIEQLIERYWQCETSLMEEQILRSFFSQEEIPAHLLPYKEVFVYQQTQQDVKLSADFDEKVLAAIETPVVKARHLTIASRFMPLMRAAAMVAFVITLGNVAQRSFFAEDQLDYNYESYKDTYKDPQMAYEQLSSALMKVSEGINKSQTQLASDSILKTKSGDDSISVTE</sequence>
<organism evidence="1 2">
    <name type="scientific">Bacteroides luti</name>
    <dbReference type="NCBI Taxonomy" id="1297750"/>
    <lineage>
        <taxon>Bacteria</taxon>
        <taxon>Pseudomonadati</taxon>
        <taxon>Bacteroidota</taxon>
        <taxon>Bacteroidia</taxon>
        <taxon>Bacteroidales</taxon>
        <taxon>Bacteroidaceae</taxon>
        <taxon>Bacteroides</taxon>
    </lineage>
</organism>
<keyword evidence="2" id="KW-1185">Reference proteome</keyword>
<dbReference type="RefSeq" id="WP_073400705.1">
    <property type="nucleotide sequence ID" value="NZ_FQTV01000006.1"/>
</dbReference>
<reference evidence="1 2" key="1">
    <citation type="submission" date="2016-11" db="EMBL/GenBank/DDBJ databases">
        <authorList>
            <person name="Jaros S."/>
            <person name="Januszkiewicz K."/>
            <person name="Wedrychowicz H."/>
        </authorList>
    </citation>
    <scope>NUCLEOTIDE SEQUENCE [LARGE SCALE GENOMIC DNA]</scope>
    <source>
        <strain evidence="1 2">DSM 26991</strain>
    </source>
</reference>
<dbReference type="OrthoDB" id="1098521at2"/>
<protein>
    <recommendedName>
        <fullName evidence="3">Pyruvate ferredoxin oxidoreductase</fullName>
    </recommendedName>
</protein>
<dbReference type="EMBL" id="FQTV01000006">
    <property type="protein sequence ID" value="SHF23035.1"/>
    <property type="molecule type" value="Genomic_DNA"/>
</dbReference>
<dbReference type="Proteomes" id="UP000184509">
    <property type="component" value="Unassembled WGS sequence"/>
</dbReference>
<evidence type="ECO:0008006" key="3">
    <source>
        <dbReference type="Google" id="ProtNLM"/>
    </source>
</evidence>
<accession>A0A1M4ZYG7</accession>
<gene>
    <name evidence="1" type="ORF">SAMN05444405_10692</name>
</gene>